<organism evidence="3 4">
    <name type="scientific">Microthyrium microscopicum</name>
    <dbReference type="NCBI Taxonomy" id="703497"/>
    <lineage>
        <taxon>Eukaryota</taxon>
        <taxon>Fungi</taxon>
        <taxon>Dikarya</taxon>
        <taxon>Ascomycota</taxon>
        <taxon>Pezizomycotina</taxon>
        <taxon>Dothideomycetes</taxon>
        <taxon>Dothideomycetes incertae sedis</taxon>
        <taxon>Microthyriales</taxon>
        <taxon>Microthyriaceae</taxon>
        <taxon>Microthyrium</taxon>
    </lineage>
</organism>
<feature type="compositionally biased region" description="Acidic residues" evidence="2">
    <location>
        <begin position="258"/>
        <end position="269"/>
    </location>
</feature>
<dbReference type="OrthoDB" id="8064436at2759"/>
<evidence type="ECO:0008006" key="5">
    <source>
        <dbReference type="Google" id="ProtNLM"/>
    </source>
</evidence>
<feature type="region of interest" description="Disordered" evidence="2">
    <location>
        <begin position="222"/>
        <end position="395"/>
    </location>
</feature>
<name>A0A6A6UJY4_9PEZI</name>
<gene>
    <name evidence="3" type="ORF">BT63DRAFT_198308</name>
</gene>
<keyword evidence="4" id="KW-1185">Reference proteome</keyword>
<feature type="compositionally biased region" description="Acidic residues" evidence="2">
    <location>
        <begin position="385"/>
        <end position="395"/>
    </location>
</feature>
<dbReference type="AlphaFoldDB" id="A0A6A6UJY4"/>
<dbReference type="InterPro" id="IPR014751">
    <property type="entry name" value="XRCC4-like_C"/>
</dbReference>
<dbReference type="PANTHER" id="PTHR42067">
    <property type="entry name" value="YALI0C15378P"/>
    <property type="match status" value="1"/>
</dbReference>
<dbReference type="SUPFAM" id="SSF58022">
    <property type="entry name" value="XRCC4, C-terminal oligomerization domain"/>
    <property type="match status" value="1"/>
</dbReference>
<reference evidence="3" key="1">
    <citation type="journal article" date="2020" name="Stud. Mycol.">
        <title>101 Dothideomycetes genomes: a test case for predicting lifestyles and emergence of pathogens.</title>
        <authorList>
            <person name="Haridas S."/>
            <person name="Albert R."/>
            <person name="Binder M."/>
            <person name="Bloem J."/>
            <person name="Labutti K."/>
            <person name="Salamov A."/>
            <person name="Andreopoulos B."/>
            <person name="Baker S."/>
            <person name="Barry K."/>
            <person name="Bills G."/>
            <person name="Bluhm B."/>
            <person name="Cannon C."/>
            <person name="Castanera R."/>
            <person name="Culley D."/>
            <person name="Daum C."/>
            <person name="Ezra D."/>
            <person name="Gonzalez J."/>
            <person name="Henrissat B."/>
            <person name="Kuo A."/>
            <person name="Liang C."/>
            <person name="Lipzen A."/>
            <person name="Lutzoni F."/>
            <person name="Magnuson J."/>
            <person name="Mondo S."/>
            <person name="Nolan M."/>
            <person name="Ohm R."/>
            <person name="Pangilinan J."/>
            <person name="Park H.-J."/>
            <person name="Ramirez L."/>
            <person name="Alfaro M."/>
            <person name="Sun H."/>
            <person name="Tritt A."/>
            <person name="Yoshinaga Y."/>
            <person name="Zwiers L.-H."/>
            <person name="Turgeon B."/>
            <person name="Goodwin S."/>
            <person name="Spatafora J."/>
            <person name="Crous P."/>
            <person name="Grigoriev I."/>
        </authorList>
    </citation>
    <scope>NUCLEOTIDE SEQUENCE</scope>
    <source>
        <strain evidence="3">CBS 115976</strain>
    </source>
</reference>
<keyword evidence="1" id="KW-0175">Coiled coil</keyword>
<feature type="compositionally biased region" description="Low complexity" evidence="2">
    <location>
        <begin position="310"/>
        <end position="324"/>
    </location>
</feature>
<evidence type="ECO:0000313" key="4">
    <source>
        <dbReference type="Proteomes" id="UP000799302"/>
    </source>
</evidence>
<dbReference type="PANTHER" id="PTHR42067:SF1">
    <property type="entry name" value="MITOTIC APPARATUS PROTEIN P62"/>
    <property type="match status" value="1"/>
</dbReference>
<feature type="compositionally biased region" description="Basic and acidic residues" evidence="2">
    <location>
        <begin position="348"/>
        <end position="376"/>
    </location>
</feature>
<evidence type="ECO:0000256" key="1">
    <source>
        <dbReference type="SAM" id="Coils"/>
    </source>
</evidence>
<dbReference type="Proteomes" id="UP000799302">
    <property type="component" value="Unassembled WGS sequence"/>
</dbReference>
<accession>A0A6A6UJY4</accession>
<evidence type="ECO:0000313" key="3">
    <source>
        <dbReference type="EMBL" id="KAF2672522.1"/>
    </source>
</evidence>
<proteinExistence type="predicted"/>
<evidence type="ECO:0000256" key="2">
    <source>
        <dbReference type="SAM" id="MobiDB-lite"/>
    </source>
</evidence>
<sequence>MSQQSRRILRVRRVDSDTTDENPFSLISFTPSEDRQPSLNLRLVATEGEAAFVGTIQHDQIDALRSTNYTGNNSEWESVLTRTLLHSPISTEHASALDGLELVSSVSNGKLQLIWQRKKRTATHTLGSLNLEETDDESIDPFYWTGDAVQTADAAEVAVESLREEINAQNATISKLREQVQSLKEAKKSHESQLFEKFVALLNNKKLKIRDQQRLLAGAKVDPAAAGQLQEARAETRSGGNARSAGKRKAPVAKEESGSDDDSSDAFEDAEMKDVEDQQTPEPSDQDTADEKEPTPPPVKQAVRRTIGGKAKQAAAASSKAKAPSPKPKTPMKARNVSPPATRNAPKSVEKTSESEKPLPPRRELPFNKKAQEVPKTKASAAVQPDDDSETEDEL</sequence>
<dbReference type="EMBL" id="MU004232">
    <property type="protein sequence ID" value="KAF2672522.1"/>
    <property type="molecule type" value="Genomic_DNA"/>
</dbReference>
<feature type="coiled-coil region" evidence="1">
    <location>
        <begin position="152"/>
        <end position="193"/>
    </location>
</feature>
<dbReference type="Gene3D" id="1.20.5.370">
    <property type="match status" value="1"/>
</dbReference>
<protein>
    <recommendedName>
        <fullName evidence="5">DNA double-strand break repair and VJ recombination XRCC4</fullName>
    </recommendedName>
</protein>